<comment type="caution">
    <text evidence="3">The sequence shown here is derived from an EMBL/GenBank/DDBJ whole genome shotgun (WGS) entry which is preliminary data.</text>
</comment>
<dbReference type="InterPro" id="IPR052173">
    <property type="entry name" value="Beta-lactam_resp_regulator"/>
</dbReference>
<feature type="transmembrane region" description="Helical" evidence="1">
    <location>
        <begin position="111"/>
        <end position="131"/>
    </location>
</feature>
<dbReference type="PANTHER" id="PTHR34978:SF3">
    <property type="entry name" value="SLR0241 PROTEIN"/>
    <property type="match status" value="1"/>
</dbReference>
<feature type="transmembrane region" description="Helical" evidence="1">
    <location>
        <begin position="36"/>
        <end position="55"/>
    </location>
</feature>
<dbReference type="AlphaFoldDB" id="A0A926HTT0"/>
<keyword evidence="4" id="KW-1185">Reference proteome</keyword>
<keyword evidence="1" id="KW-0812">Transmembrane</keyword>
<dbReference type="EMBL" id="JACRSN010000023">
    <property type="protein sequence ID" value="MBC8534786.1"/>
    <property type="molecule type" value="Genomic_DNA"/>
</dbReference>
<accession>A0A926HTT0</accession>
<evidence type="ECO:0000313" key="4">
    <source>
        <dbReference type="Proteomes" id="UP000651482"/>
    </source>
</evidence>
<dbReference type="PANTHER" id="PTHR34978">
    <property type="entry name" value="POSSIBLE SENSOR-TRANSDUCER PROTEIN BLAR"/>
    <property type="match status" value="1"/>
</dbReference>
<proteinExistence type="predicted"/>
<protein>
    <recommendedName>
        <fullName evidence="2">Peptidase M56 domain-containing protein</fullName>
    </recommendedName>
</protein>
<dbReference type="InterPro" id="IPR008756">
    <property type="entry name" value="Peptidase_M56"/>
</dbReference>
<dbReference type="Pfam" id="PF05569">
    <property type="entry name" value="Peptidase_M56"/>
    <property type="match status" value="1"/>
</dbReference>
<keyword evidence="1" id="KW-1133">Transmembrane helix</keyword>
<evidence type="ECO:0000259" key="2">
    <source>
        <dbReference type="Pfam" id="PF05569"/>
    </source>
</evidence>
<gene>
    <name evidence="3" type="ORF">IAG03_12490</name>
</gene>
<dbReference type="RefSeq" id="WP_249320370.1">
    <property type="nucleotide sequence ID" value="NZ_JACRSN010000023.1"/>
</dbReference>
<dbReference type="CDD" id="cd07341">
    <property type="entry name" value="M56_BlaR1_MecR1_like"/>
    <property type="match status" value="1"/>
</dbReference>
<sequence>MSDKVFLDIVNMSITGSFAILIIMLARLLLKKAPKVFSYALWFVAFFRLLVPVSFESVLSILPFNTTPLSTDMLYIETPYVETGIKAIDSVINPVVATEVFDSTANVYQIFTFWGKIIWFIGVCAFCLYSIRSYSKLKKKLQSAVLLRDNIYISQVVGTPFALGLRNPKIYLPSNLADAQEYVIAHEQTHLARRDNLAKILGYVVLILHWFNPLVWLAFKLFVTDMEMSCDESVIRNSKEDIRKEYSRSLLELSIEKSTLGIPMAFAEGNPKERIKNVMKSNTKKIIGFAGLGAVILIVVIAICLIPNRPQYATAKQTITEINAIATPSATHAEIKTADGNKTITDSAYFNELLTFVEGIEINTKEVKRGSWIDSEENNKITFYRADNSMDSIISFTSDYSKIWIETSATISFTYSVKDPAEVQKGLAAFLGNNS</sequence>
<keyword evidence="1" id="KW-0472">Membrane</keyword>
<evidence type="ECO:0000313" key="3">
    <source>
        <dbReference type="EMBL" id="MBC8534786.1"/>
    </source>
</evidence>
<feature type="transmembrane region" description="Helical" evidence="1">
    <location>
        <begin position="200"/>
        <end position="219"/>
    </location>
</feature>
<feature type="transmembrane region" description="Helical" evidence="1">
    <location>
        <begin position="286"/>
        <end position="306"/>
    </location>
</feature>
<reference evidence="3" key="1">
    <citation type="submission" date="2020-08" db="EMBL/GenBank/DDBJ databases">
        <title>Genome public.</title>
        <authorList>
            <person name="Liu C."/>
            <person name="Sun Q."/>
        </authorList>
    </citation>
    <scope>NUCLEOTIDE SEQUENCE</scope>
    <source>
        <strain evidence="3">NSJ-40</strain>
    </source>
</reference>
<feature type="domain" description="Peptidase M56" evidence="2">
    <location>
        <begin position="9"/>
        <end position="277"/>
    </location>
</feature>
<dbReference type="Proteomes" id="UP000651482">
    <property type="component" value="Unassembled WGS sequence"/>
</dbReference>
<feature type="transmembrane region" description="Helical" evidence="1">
    <location>
        <begin position="6"/>
        <end position="29"/>
    </location>
</feature>
<evidence type="ECO:0000256" key="1">
    <source>
        <dbReference type="SAM" id="Phobius"/>
    </source>
</evidence>
<organism evidence="3 4">
    <name type="scientific">Yeguia hominis</name>
    <dbReference type="NCBI Taxonomy" id="2763662"/>
    <lineage>
        <taxon>Bacteria</taxon>
        <taxon>Bacillati</taxon>
        <taxon>Bacillota</taxon>
        <taxon>Clostridia</taxon>
        <taxon>Eubacteriales</taxon>
        <taxon>Yeguiaceae</taxon>
        <taxon>Yeguia</taxon>
    </lineage>
</organism>
<name>A0A926HTT0_9FIRM</name>